<keyword evidence="3 5" id="KW-0949">S-adenosyl-L-methionine</keyword>
<dbReference type="EC" id="2.1.1.197" evidence="5"/>
<reference evidence="8" key="1">
    <citation type="journal article" date="2019" name="Int. J. Syst. Evol. Microbiol.">
        <title>The Global Catalogue of Microorganisms (GCM) 10K type strain sequencing project: providing services to taxonomists for standard genome sequencing and annotation.</title>
        <authorList>
            <consortium name="The Broad Institute Genomics Platform"/>
            <consortium name="The Broad Institute Genome Sequencing Center for Infectious Disease"/>
            <person name="Wu L."/>
            <person name="Ma J."/>
        </authorList>
    </citation>
    <scope>NUCLEOTIDE SEQUENCE [LARGE SCALE GENOMIC DNA]</scope>
    <source>
        <strain evidence="8">CCUG 57113</strain>
    </source>
</reference>
<evidence type="ECO:0000256" key="3">
    <source>
        <dbReference type="ARBA" id="ARBA00022691"/>
    </source>
</evidence>
<dbReference type="Proteomes" id="UP001596105">
    <property type="component" value="Unassembled WGS sequence"/>
</dbReference>
<comment type="function">
    <text evidence="5">Converts the free carboxyl group of a malonyl-thioester to its methyl ester by transfer of a methyl group from S-adenosyl-L-methionine (SAM). It allows to synthesize pimeloyl-ACP via the fatty acid synthetic pathway.</text>
</comment>
<dbReference type="EMBL" id="JBHSMH010000090">
    <property type="protein sequence ID" value="MFC5471071.1"/>
    <property type="molecule type" value="Genomic_DNA"/>
</dbReference>
<evidence type="ECO:0000256" key="5">
    <source>
        <dbReference type="HAMAP-Rule" id="MF_00835"/>
    </source>
</evidence>
<dbReference type="GO" id="GO:0102130">
    <property type="term" value="F:malonyl-CoA methyltransferase activity"/>
    <property type="evidence" value="ECO:0007669"/>
    <property type="project" value="UniProtKB-EC"/>
</dbReference>
<accession>A0ABW0M0K9</accession>
<evidence type="ECO:0000259" key="6">
    <source>
        <dbReference type="Pfam" id="PF13649"/>
    </source>
</evidence>
<comment type="similarity">
    <text evidence="5">Belongs to the methyltransferase superfamily.</text>
</comment>
<dbReference type="Pfam" id="PF13649">
    <property type="entry name" value="Methyltransf_25"/>
    <property type="match status" value="1"/>
</dbReference>
<evidence type="ECO:0000313" key="8">
    <source>
        <dbReference type="Proteomes" id="UP001596105"/>
    </source>
</evidence>
<comment type="caution">
    <text evidence="7">The sequence shown here is derived from an EMBL/GenBank/DDBJ whole genome shotgun (WGS) entry which is preliminary data.</text>
</comment>
<evidence type="ECO:0000256" key="4">
    <source>
        <dbReference type="ARBA" id="ARBA00022756"/>
    </source>
</evidence>
<evidence type="ECO:0000256" key="2">
    <source>
        <dbReference type="ARBA" id="ARBA00022679"/>
    </source>
</evidence>
<keyword evidence="1 5" id="KW-0489">Methyltransferase</keyword>
<dbReference type="SUPFAM" id="SSF53335">
    <property type="entry name" value="S-adenosyl-L-methionine-dependent methyltransferases"/>
    <property type="match status" value="1"/>
</dbReference>
<dbReference type="Gene3D" id="3.40.50.150">
    <property type="entry name" value="Vaccinia Virus protein VP39"/>
    <property type="match status" value="1"/>
</dbReference>
<dbReference type="InterPro" id="IPR029063">
    <property type="entry name" value="SAM-dependent_MTases_sf"/>
</dbReference>
<gene>
    <name evidence="5 7" type="primary">bioC</name>
    <name evidence="7" type="ORF">ACFPPD_20485</name>
</gene>
<dbReference type="HAMAP" id="MF_00835">
    <property type="entry name" value="BioC"/>
    <property type="match status" value="1"/>
</dbReference>
<keyword evidence="8" id="KW-1185">Reference proteome</keyword>
<sequence>MIDRKSAIRRQFNRSAAGSYDAHAHVQRIMAHKLSNSLESWRREGDNDAPRILEIGCGTGMLTEIMVNDWPNSSITAIDIAPAMIAAAERRVRTSFAEGSAHGERRSSRVRFLHADVEAWSASASPSSFDLIVSSACFQWLNRPKQTLENLRRMLSPGGLIAFATFGPETFRELHASFDAVYRANGNNPERHGLSFQSADQWGSLLKETRFSTIRCERLVHTETHASAREFLHSVKALGASASEAAASRGFGSRRLIAGMYEEYERSFSLPGGVAATYEALFVAARKIDPPANPGFEK</sequence>
<dbReference type="PANTHER" id="PTHR43861:SF1">
    <property type="entry name" value="TRANS-ACONITATE 2-METHYLTRANSFERASE"/>
    <property type="match status" value="1"/>
</dbReference>
<dbReference type="NCBIfam" id="TIGR02072">
    <property type="entry name" value="BioC"/>
    <property type="match status" value="1"/>
</dbReference>
<comment type="pathway">
    <text evidence="5">Cofactor biosynthesis; biotin biosynthesis.</text>
</comment>
<feature type="domain" description="Methyltransferase" evidence="6">
    <location>
        <begin position="52"/>
        <end position="159"/>
    </location>
</feature>
<dbReference type="RefSeq" id="WP_209745996.1">
    <property type="nucleotide sequence ID" value="NZ_JBHSMH010000090.1"/>
</dbReference>
<protein>
    <recommendedName>
        <fullName evidence="5">Malonyl-[acyl-carrier protein] O-methyltransferase</fullName>
        <shortName evidence="5">Malonyl-ACP O-methyltransferase</shortName>
        <ecNumber evidence="5">2.1.1.197</ecNumber>
    </recommendedName>
    <alternativeName>
        <fullName evidence="5">Biotin synthesis protein BioC</fullName>
    </alternativeName>
</protein>
<dbReference type="PANTHER" id="PTHR43861">
    <property type="entry name" value="TRANS-ACONITATE 2-METHYLTRANSFERASE-RELATED"/>
    <property type="match status" value="1"/>
</dbReference>
<name>A0ABW0M0K9_9BACL</name>
<dbReference type="InterPro" id="IPR041698">
    <property type="entry name" value="Methyltransf_25"/>
</dbReference>
<proteinExistence type="inferred from homology"/>
<keyword evidence="2 5" id="KW-0808">Transferase</keyword>
<dbReference type="CDD" id="cd02440">
    <property type="entry name" value="AdoMet_MTases"/>
    <property type="match status" value="1"/>
</dbReference>
<comment type="catalytic activity">
    <reaction evidence="5">
        <text>malonyl-[ACP] + S-adenosyl-L-methionine = malonyl-[ACP] methyl ester + S-adenosyl-L-homocysteine</text>
        <dbReference type="Rhea" id="RHEA:17105"/>
        <dbReference type="Rhea" id="RHEA-COMP:9623"/>
        <dbReference type="Rhea" id="RHEA-COMP:9954"/>
        <dbReference type="ChEBI" id="CHEBI:57856"/>
        <dbReference type="ChEBI" id="CHEBI:59789"/>
        <dbReference type="ChEBI" id="CHEBI:78449"/>
        <dbReference type="ChEBI" id="CHEBI:78845"/>
        <dbReference type="EC" id="2.1.1.197"/>
    </reaction>
</comment>
<evidence type="ECO:0000256" key="1">
    <source>
        <dbReference type="ARBA" id="ARBA00022603"/>
    </source>
</evidence>
<dbReference type="InterPro" id="IPR011814">
    <property type="entry name" value="BioC"/>
</dbReference>
<organism evidence="7 8">
    <name type="scientific">Cohnella suwonensis</name>
    <dbReference type="NCBI Taxonomy" id="696072"/>
    <lineage>
        <taxon>Bacteria</taxon>
        <taxon>Bacillati</taxon>
        <taxon>Bacillota</taxon>
        <taxon>Bacilli</taxon>
        <taxon>Bacillales</taxon>
        <taxon>Paenibacillaceae</taxon>
        <taxon>Cohnella</taxon>
    </lineage>
</organism>
<evidence type="ECO:0000313" key="7">
    <source>
        <dbReference type="EMBL" id="MFC5471071.1"/>
    </source>
</evidence>
<dbReference type="GO" id="GO:0032259">
    <property type="term" value="P:methylation"/>
    <property type="evidence" value="ECO:0007669"/>
    <property type="project" value="UniProtKB-KW"/>
</dbReference>
<keyword evidence="4 5" id="KW-0093">Biotin biosynthesis</keyword>